<feature type="compositionally biased region" description="Polar residues" evidence="2">
    <location>
        <begin position="105"/>
        <end position="124"/>
    </location>
</feature>
<feature type="compositionally biased region" description="Low complexity" evidence="2">
    <location>
        <begin position="125"/>
        <end position="136"/>
    </location>
</feature>
<dbReference type="PANTHER" id="PTHR15286">
    <property type="entry name" value="RAS-ASSOCIATING DOMAIN CONTAINING PROTEIN"/>
    <property type="match status" value="1"/>
</dbReference>
<feature type="coiled-coil region" evidence="1">
    <location>
        <begin position="295"/>
        <end position="322"/>
    </location>
</feature>
<evidence type="ECO:0000313" key="4">
    <source>
        <dbReference type="EMBL" id="PAV55646.1"/>
    </source>
</evidence>
<accession>A0A2A2J1F2</accession>
<evidence type="ECO:0000259" key="3">
    <source>
        <dbReference type="PROSITE" id="PS50200"/>
    </source>
</evidence>
<protein>
    <recommendedName>
        <fullName evidence="3">Ras-associating domain-containing protein</fullName>
    </recommendedName>
</protein>
<dbReference type="PANTHER" id="PTHR15286:SF6">
    <property type="entry name" value="GH01133P"/>
    <property type="match status" value="1"/>
</dbReference>
<keyword evidence="1" id="KW-0175">Coiled coil</keyword>
<dbReference type="InterPro" id="IPR029071">
    <property type="entry name" value="Ubiquitin-like_domsf"/>
</dbReference>
<gene>
    <name evidence="4" type="ORF">WR25_01505</name>
</gene>
<dbReference type="OrthoDB" id="10051571at2759"/>
<feature type="domain" description="Ras-associating" evidence="3">
    <location>
        <begin position="32"/>
        <end position="82"/>
    </location>
</feature>
<dbReference type="AlphaFoldDB" id="A0A2A2J1F2"/>
<dbReference type="PROSITE" id="PS50200">
    <property type="entry name" value="RA"/>
    <property type="match status" value="1"/>
</dbReference>
<dbReference type="GO" id="GO:0007165">
    <property type="term" value="P:signal transduction"/>
    <property type="evidence" value="ECO:0007669"/>
    <property type="project" value="InterPro"/>
</dbReference>
<organism evidence="4 5">
    <name type="scientific">Diploscapter pachys</name>
    <dbReference type="NCBI Taxonomy" id="2018661"/>
    <lineage>
        <taxon>Eukaryota</taxon>
        <taxon>Metazoa</taxon>
        <taxon>Ecdysozoa</taxon>
        <taxon>Nematoda</taxon>
        <taxon>Chromadorea</taxon>
        <taxon>Rhabditida</taxon>
        <taxon>Rhabditina</taxon>
        <taxon>Rhabditomorpha</taxon>
        <taxon>Rhabditoidea</taxon>
        <taxon>Rhabditidae</taxon>
        <taxon>Diploscapter</taxon>
    </lineage>
</organism>
<dbReference type="InterPro" id="IPR033593">
    <property type="entry name" value="N-RASSF"/>
</dbReference>
<evidence type="ECO:0000256" key="1">
    <source>
        <dbReference type="SAM" id="Coils"/>
    </source>
</evidence>
<comment type="caution">
    <text evidence="4">The sequence shown here is derived from an EMBL/GenBank/DDBJ whole genome shotgun (WGS) entry which is preliminary data.</text>
</comment>
<dbReference type="InterPro" id="IPR048945">
    <property type="entry name" value="RASSF8/10_RA"/>
</dbReference>
<dbReference type="EMBL" id="LIAE01010760">
    <property type="protein sequence ID" value="PAV55646.1"/>
    <property type="molecule type" value="Genomic_DNA"/>
</dbReference>
<evidence type="ECO:0000313" key="5">
    <source>
        <dbReference type="Proteomes" id="UP000218231"/>
    </source>
</evidence>
<dbReference type="Proteomes" id="UP000218231">
    <property type="component" value="Unassembled WGS sequence"/>
</dbReference>
<feature type="region of interest" description="Disordered" evidence="2">
    <location>
        <begin position="97"/>
        <end position="154"/>
    </location>
</feature>
<dbReference type="STRING" id="2018661.A0A2A2J1F2"/>
<proteinExistence type="predicted"/>
<dbReference type="Pfam" id="PF21712">
    <property type="entry name" value="RASSF8-10_RA"/>
    <property type="match status" value="1"/>
</dbReference>
<dbReference type="Gene3D" id="3.10.20.90">
    <property type="entry name" value="Phosphatidylinositol 3-kinase Catalytic Subunit, Chain A, domain 1"/>
    <property type="match status" value="1"/>
</dbReference>
<sequence length="357" mass="39854">MELSVLVGELERCVSGVNEKTTVAQIIHVLCHATGQKGKFVLIEKFRNTERRLAATDKPLESLQKWKDHAHSVIYIMKKVNDDGQLEPIYDTIDSSSSVPSLLSFRNTSNSSVTSMQPQGSANHSLGSSLRSTSSLPPAVASPNVSLRKYRPPPPDYKTAMELKYASMTRNQTSKKPTGSTISGFNSAASTSTNIPNKQNLNVNDIPDNIPIGSLGLSPHQLLQIIEEQREVIENQKMNLRKLDSLMTSPEQRELLQLFRQQANLRTILKPLAEQNWPQKYQQEFKRSHALRAAIEATKEAIDKTKSDVTRLQIEEERLLNEISNFGAEEILLETSIDLNLSSTPNGNNSHHSLQAY</sequence>
<reference evidence="4 5" key="1">
    <citation type="journal article" date="2017" name="Curr. Biol.">
        <title>Genome architecture and evolution of a unichromosomal asexual nematode.</title>
        <authorList>
            <person name="Fradin H."/>
            <person name="Zegar C."/>
            <person name="Gutwein M."/>
            <person name="Lucas J."/>
            <person name="Kovtun M."/>
            <person name="Corcoran D."/>
            <person name="Baugh L.R."/>
            <person name="Kiontke K."/>
            <person name="Gunsalus K."/>
            <person name="Fitch D.H."/>
            <person name="Piano F."/>
        </authorList>
    </citation>
    <scope>NUCLEOTIDE SEQUENCE [LARGE SCALE GENOMIC DNA]</scope>
    <source>
        <strain evidence="4">PF1309</strain>
    </source>
</reference>
<evidence type="ECO:0000256" key="2">
    <source>
        <dbReference type="SAM" id="MobiDB-lite"/>
    </source>
</evidence>
<dbReference type="SUPFAM" id="SSF54236">
    <property type="entry name" value="Ubiquitin-like"/>
    <property type="match status" value="1"/>
</dbReference>
<dbReference type="InterPro" id="IPR000159">
    <property type="entry name" value="RA_dom"/>
</dbReference>
<keyword evidence="5" id="KW-1185">Reference proteome</keyword>
<name>A0A2A2J1F2_9BILA</name>